<reference evidence="7 8" key="1">
    <citation type="journal article" date="2013" name="Genome Announc.">
        <title>Draft genome sequence of Serratia sp. strain ATCC 39006, a model bacterium for analysis of the biosynthesis and regulation of prodigiosin, a carbapenem, and gas vesicles.</title>
        <authorList>
            <person name="Fineran P.C."/>
            <person name="Iglesias Cans M.C."/>
            <person name="Ramsay J.P."/>
            <person name="Wilf N.M."/>
            <person name="Cossyleon D."/>
            <person name="McNeil M.B."/>
            <person name="Williamson N.R."/>
            <person name="Monson R.E."/>
            <person name="Becher S.A."/>
            <person name="Stanton J.A."/>
            <person name="Brugger K."/>
            <person name="Brown S.D."/>
            <person name="Salmond G.P."/>
        </authorList>
    </citation>
    <scope>NUCLEOTIDE SEQUENCE [LARGE SCALE GENOMIC DNA]</scope>
    <source>
        <strain evidence="7">ATCC 39006</strain>
        <strain evidence="8">ATCC 39006 / SC 11482</strain>
    </source>
</reference>
<evidence type="ECO:0000313" key="9">
    <source>
        <dbReference type="Proteomes" id="UP000233778"/>
    </source>
</evidence>
<dbReference type="STRING" id="104623.Ser39006_04364"/>
<feature type="transmembrane region" description="Helical" evidence="4">
    <location>
        <begin position="329"/>
        <end position="347"/>
    </location>
</feature>
<dbReference type="KEGG" id="sera:Ser39006_006830"/>
<dbReference type="RefSeq" id="WP_021017620.1">
    <property type="nucleotide sequence ID" value="NZ_CP025084.1"/>
</dbReference>
<keyword evidence="8" id="KW-1185">Reference proteome</keyword>
<evidence type="ECO:0000256" key="4">
    <source>
        <dbReference type="SAM" id="Phobius"/>
    </source>
</evidence>
<dbReference type="KEGG" id="serq:CWC46_06825"/>
<feature type="transmembrane region" description="Helical" evidence="4">
    <location>
        <begin position="238"/>
        <end position="258"/>
    </location>
</feature>
<dbReference type="PANTHER" id="PTHR23546:SF1">
    <property type="entry name" value="MEMBRANE PROTEIN"/>
    <property type="match status" value="1"/>
</dbReference>
<evidence type="ECO:0000313" key="6">
    <source>
        <dbReference type="EMBL" id="AUG99556.1"/>
    </source>
</evidence>
<protein>
    <submittedName>
        <fullName evidence="7">MFS transporter</fullName>
    </submittedName>
</protein>
<dbReference type="Proteomes" id="UP000233778">
    <property type="component" value="Chromosome"/>
</dbReference>
<dbReference type="PROSITE" id="PS50850">
    <property type="entry name" value="MFS"/>
    <property type="match status" value="1"/>
</dbReference>
<feature type="transmembrane region" description="Helical" evidence="4">
    <location>
        <begin position="73"/>
        <end position="90"/>
    </location>
</feature>
<gene>
    <name evidence="6" type="ORF">CWC46_06825</name>
    <name evidence="7" type="ORF">Ser39006_006830</name>
</gene>
<feature type="transmembrane region" description="Helical" evidence="4">
    <location>
        <begin position="353"/>
        <end position="373"/>
    </location>
</feature>
<sequence>MQTTLGVVLVCHFLAAFTVLGVPLFLPRLLHAFGIGENSQWIGGLFSLPTIMTALTAPWWGRFADKYGRRLSLQRALLGLTCAFVMAGMAPSLPWLIFALLLQGIAGGTLAAANGYLSVSLRGESLAKALNWTQFSARLALLSAPPLLGWILGEWPDLSLRLWLWLALLPLSGFVLSLFLPAEGETVPVSRSVTESEASHAALPLAPLLGLQFLFNFTMVVTFPYFLPYAKMWLGEGLWIGVFYSWPHLLYLVLLPLLQRFPSSSRHFLYGNALIVVSAIWHNVLDSAPALLAARTLLGIGILLGYSGINQLISQATQCSDAGHWFGRLDALGKWAGVMAGLCAGWLCTHWSFATPYIASAVAASLALMLFLLSPFKEPQYVNITRRS</sequence>
<dbReference type="InterPro" id="IPR036259">
    <property type="entry name" value="MFS_trans_sf"/>
</dbReference>
<proteinExistence type="predicted"/>
<evidence type="ECO:0000313" key="7">
    <source>
        <dbReference type="EMBL" id="AUH03874.1"/>
    </source>
</evidence>
<dbReference type="InterPro" id="IPR020846">
    <property type="entry name" value="MFS_dom"/>
</dbReference>
<dbReference type="InterPro" id="IPR011701">
    <property type="entry name" value="MFS"/>
</dbReference>
<feature type="transmembrane region" description="Helical" evidence="4">
    <location>
        <begin position="201"/>
        <end position="226"/>
    </location>
</feature>
<organism evidence="7 8">
    <name type="scientific">Serratia sp. (strain ATCC 39006)</name>
    <name type="common">Prodigiosinella confusarubida</name>
    <dbReference type="NCBI Taxonomy" id="104623"/>
    <lineage>
        <taxon>Bacteria</taxon>
        <taxon>Pseudomonadati</taxon>
        <taxon>Pseudomonadota</taxon>
        <taxon>Gammaproteobacteria</taxon>
        <taxon>Enterobacterales</taxon>
        <taxon>Pectobacteriaceae</taxon>
        <taxon>Prodigiosinella</taxon>
    </lineage>
</organism>
<reference evidence="7" key="4">
    <citation type="submission" date="2017-11" db="EMBL/GenBank/DDBJ databases">
        <title>Complete genome sequence of Serratia sp. ATCC 39006.</title>
        <authorList>
            <person name="Hampton H.G."/>
            <person name="Jackson S.A."/>
            <person name="Jauregui R."/>
            <person name="Poulter G.T.M."/>
            <person name="Salmond G.P.C."/>
            <person name="Fineran P.C."/>
        </authorList>
    </citation>
    <scope>NUCLEOTIDE SEQUENCE</scope>
    <source>
        <strain evidence="7">ATCC 39006</strain>
    </source>
</reference>
<dbReference type="AlphaFoldDB" id="A0A2I5TH23"/>
<accession>A0A2I5TH23</accession>
<dbReference type="Pfam" id="PF07690">
    <property type="entry name" value="MFS_1"/>
    <property type="match status" value="1"/>
</dbReference>
<keyword evidence="1 4" id="KW-0812">Transmembrane</keyword>
<dbReference type="Proteomes" id="UP000017700">
    <property type="component" value="Chromosome"/>
</dbReference>
<evidence type="ECO:0000256" key="1">
    <source>
        <dbReference type="ARBA" id="ARBA00022692"/>
    </source>
</evidence>
<dbReference type="PANTHER" id="PTHR23546">
    <property type="entry name" value="TRANSPORT PROTEIN"/>
    <property type="match status" value="1"/>
</dbReference>
<feature type="domain" description="Major facilitator superfamily (MFS) profile" evidence="5">
    <location>
        <begin position="4"/>
        <end position="378"/>
    </location>
</feature>
<feature type="transmembrane region" description="Helical" evidence="4">
    <location>
        <begin position="42"/>
        <end position="61"/>
    </location>
</feature>
<keyword evidence="2 4" id="KW-1133">Transmembrane helix</keyword>
<reference evidence="6 9" key="3">
    <citation type="submission" date="2017-11" db="EMBL/GenBank/DDBJ databases">
        <title>Complete genome sequence of Serratia sp. ATCC 39006 LacA.</title>
        <authorList>
            <person name="Hampton H.G."/>
            <person name="Jackson S.A."/>
            <person name="Jauregui R."/>
            <person name="Poulter G.T.M."/>
            <person name="Salmond G.P.C."/>
            <person name="Fineran P.C."/>
        </authorList>
    </citation>
    <scope>NUCLEOTIDE SEQUENCE [LARGE SCALE GENOMIC DNA]</scope>
    <source>
        <strain evidence="6 9">ATCC 39006</strain>
    </source>
</reference>
<dbReference type="Gene3D" id="1.20.1250.20">
    <property type="entry name" value="MFS general substrate transporter like domains"/>
    <property type="match status" value="1"/>
</dbReference>
<dbReference type="OrthoDB" id="65739at2"/>
<evidence type="ECO:0000256" key="3">
    <source>
        <dbReference type="ARBA" id="ARBA00023136"/>
    </source>
</evidence>
<keyword evidence="3 4" id="KW-0472">Membrane</keyword>
<feature type="transmembrane region" description="Helical" evidence="4">
    <location>
        <begin position="162"/>
        <end position="180"/>
    </location>
</feature>
<feature type="transmembrane region" description="Helical" evidence="4">
    <location>
        <begin position="290"/>
        <end position="309"/>
    </location>
</feature>
<dbReference type="EMBL" id="CP025085">
    <property type="protein sequence ID" value="AUG99556.1"/>
    <property type="molecule type" value="Genomic_DNA"/>
</dbReference>
<evidence type="ECO:0000313" key="8">
    <source>
        <dbReference type="Proteomes" id="UP000017700"/>
    </source>
</evidence>
<evidence type="ECO:0000256" key="2">
    <source>
        <dbReference type="ARBA" id="ARBA00022989"/>
    </source>
</evidence>
<name>A0A2I5TH23_SERS3</name>
<reference evidence="7" key="2">
    <citation type="submission" date="2013-09" db="EMBL/GenBank/DDBJ databases">
        <authorList>
            <person name="Wang G."/>
            <person name="Yang Y."/>
            <person name="Su Y."/>
        </authorList>
    </citation>
    <scope>NUCLEOTIDE SEQUENCE</scope>
    <source>
        <strain evidence="7">ATCC 39006</strain>
    </source>
</reference>
<dbReference type="EMBL" id="CP025084">
    <property type="protein sequence ID" value="AUH03874.1"/>
    <property type="molecule type" value="Genomic_DNA"/>
</dbReference>
<feature type="transmembrane region" description="Helical" evidence="4">
    <location>
        <begin position="267"/>
        <end position="284"/>
    </location>
</feature>
<dbReference type="SUPFAM" id="SSF103473">
    <property type="entry name" value="MFS general substrate transporter"/>
    <property type="match status" value="1"/>
</dbReference>
<dbReference type="GO" id="GO:0022857">
    <property type="term" value="F:transmembrane transporter activity"/>
    <property type="evidence" value="ECO:0007669"/>
    <property type="project" value="InterPro"/>
</dbReference>
<feature type="transmembrane region" description="Helical" evidence="4">
    <location>
        <begin position="96"/>
        <end position="117"/>
    </location>
</feature>
<feature type="transmembrane region" description="Helical" evidence="4">
    <location>
        <begin position="129"/>
        <end position="150"/>
    </location>
</feature>
<evidence type="ECO:0000259" key="5">
    <source>
        <dbReference type="PROSITE" id="PS50850"/>
    </source>
</evidence>